<dbReference type="AlphaFoldDB" id="A0A345D7X3"/>
<dbReference type="FunFam" id="1.10.10.10:FF:000001">
    <property type="entry name" value="LysR family transcriptional regulator"/>
    <property type="match status" value="1"/>
</dbReference>
<dbReference type="FunFam" id="3.40.190.290:FF:000001">
    <property type="entry name" value="Transcriptional regulator, LysR family"/>
    <property type="match status" value="1"/>
</dbReference>
<dbReference type="Pfam" id="PF03466">
    <property type="entry name" value="LysR_substrate"/>
    <property type="match status" value="1"/>
</dbReference>
<dbReference type="GO" id="GO:0003700">
    <property type="term" value="F:DNA-binding transcription factor activity"/>
    <property type="evidence" value="ECO:0007669"/>
    <property type="project" value="InterPro"/>
</dbReference>
<evidence type="ECO:0000256" key="1">
    <source>
        <dbReference type="ARBA" id="ARBA00009437"/>
    </source>
</evidence>
<dbReference type="InterPro" id="IPR036388">
    <property type="entry name" value="WH-like_DNA-bd_sf"/>
</dbReference>
<reference evidence="7" key="1">
    <citation type="submission" date="2018-07" db="EMBL/GenBank/DDBJ databases">
        <authorList>
            <person name="Kim H."/>
        </authorList>
    </citation>
    <scope>NUCLEOTIDE SEQUENCE [LARGE SCALE GENOMIC DNA]</scope>
    <source>
        <strain evidence="7">F02</strain>
    </source>
</reference>
<comment type="similarity">
    <text evidence="1">Belongs to the LysR transcriptional regulatory family.</text>
</comment>
<dbReference type="RefSeq" id="WP_114561761.1">
    <property type="nucleotide sequence ID" value="NZ_CP031124.1"/>
</dbReference>
<dbReference type="InterPro" id="IPR058163">
    <property type="entry name" value="LysR-type_TF_proteobact-type"/>
</dbReference>
<evidence type="ECO:0000259" key="5">
    <source>
        <dbReference type="PROSITE" id="PS50931"/>
    </source>
</evidence>
<dbReference type="Pfam" id="PF00126">
    <property type="entry name" value="HTH_1"/>
    <property type="match status" value="1"/>
</dbReference>
<evidence type="ECO:0000256" key="4">
    <source>
        <dbReference type="ARBA" id="ARBA00023163"/>
    </source>
</evidence>
<evidence type="ECO:0000313" key="7">
    <source>
        <dbReference type="Proteomes" id="UP000252182"/>
    </source>
</evidence>
<keyword evidence="7" id="KW-1185">Reference proteome</keyword>
<organism evidence="6 7">
    <name type="scientific">Ephemeroptericola cinctiostellae</name>
    <dbReference type="NCBI Taxonomy" id="2268024"/>
    <lineage>
        <taxon>Bacteria</taxon>
        <taxon>Pseudomonadati</taxon>
        <taxon>Pseudomonadota</taxon>
        <taxon>Betaproteobacteria</taxon>
        <taxon>Burkholderiales</taxon>
        <taxon>Burkholderiaceae</taxon>
        <taxon>Ephemeroptericola</taxon>
    </lineage>
</organism>
<keyword evidence="4" id="KW-0804">Transcription</keyword>
<dbReference type="PANTHER" id="PTHR30537:SF5">
    <property type="entry name" value="HTH-TYPE TRANSCRIPTIONAL ACTIVATOR TTDR-RELATED"/>
    <property type="match status" value="1"/>
</dbReference>
<dbReference type="EMBL" id="CP031124">
    <property type="protein sequence ID" value="AXF84461.1"/>
    <property type="molecule type" value="Genomic_DNA"/>
</dbReference>
<dbReference type="Proteomes" id="UP000252182">
    <property type="component" value="Chromosome"/>
</dbReference>
<evidence type="ECO:0000313" key="6">
    <source>
        <dbReference type="EMBL" id="AXF84461.1"/>
    </source>
</evidence>
<evidence type="ECO:0000256" key="3">
    <source>
        <dbReference type="ARBA" id="ARBA00023125"/>
    </source>
</evidence>
<keyword evidence="3" id="KW-0238">DNA-binding</keyword>
<dbReference type="SUPFAM" id="SSF53850">
    <property type="entry name" value="Periplasmic binding protein-like II"/>
    <property type="match status" value="1"/>
</dbReference>
<sequence length="302" mass="33699">MKLISDLAFFELLAQHVSLASAAEAMDVTPPAVSRRLAQIEQRLKVKLLNRTTRRLSLTPEGELYLERGSPLLSELAALERDLGNLQAIPSGRLNINATHGFGRRFLPTVLSDFVCIYPQVNAVLQLTDQPMHITEHGFDIGIRLGAPPNSRLHAKMLVRNARVLCAAPDYVQKNGMPKTPRDVQALNCIVTRENATTFSNWQLTHGNKQETIKVRGSLSTNQGEIALDWALAGHGVVLRSEWAVSKYISEGQLVRLLPSWEGPNADIHAVYAPRKIPQAKVNVFIEYLKERCLKPYDNLKE</sequence>
<dbReference type="KEGG" id="hyf:DTO96_100169"/>
<keyword evidence="2" id="KW-0805">Transcription regulation</keyword>
<dbReference type="OrthoDB" id="9786526at2"/>
<name>A0A345D7X3_9BURK</name>
<dbReference type="Gene3D" id="1.10.10.10">
    <property type="entry name" value="Winged helix-like DNA-binding domain superfamily/Winged helix DNA-binding domain"/>
    <property type="match status" value="1"/>
</dbReference>
<dbReference type="PANTHER" id="PTHR30537">
    <property type="entry name" value="HTH-TYPE TRANSCRIPTIONAL REGULATOR"/>
    <property type="match status" value="1"/>
</dbReference>
<dbReference type="SUPFAM" id="SSF46785">
    <property type="entry name" value="Winged helix' DNA-binding domain"/>
    <property type="match status" value="1"/>
</dbReference>
<dbReference type="PROSITE" id="PS50931">
    <property type="entry name" value="HTH_LYSR"/>
    <property type="match status" value="1"/>
</dbReference>
<dbReference type="InterPro" id="IPR036390">
    <property type="entry name" value="WH_DNA-bd_sf"/>
</dbReference>
<gene>
    <name evidence="6" type="primary">dmlR_1</name>
    <name evidence="6" type="ORF">DTO96_100169</name>
</gene>
<feature type="domain" description="HTH lysR-type" evidence="5">
    <location>
        <begin position="1"/>
        <end position="59"/>
    </location>
</feature>
<dbReference type="GO" id="GO:0043565">
    <property type="term" value="F:sequence-specific DNA binding"/>
    <property type="evidence" value="ECO:0007669"/>
    <property type="project" value="TreeGrafter"/>
</dbReference>
<accession>A0A345D7X3</accession>
<dbReference type="InterPro" id="IPR000847">
    <property type="entry name" value="LysR_HTH_N"/>
</dbReference>
<proteinExistence type="inferred from homology"/>
<dbReference type="InterPro" id="IPR005119">
    <property type="entry name" value="LysR_subst-bd"/>
</dbReference>
<dbReference type="Gene3D" id="3.40.190.290">
    <property type="match status" value="1"/>
</dbReference>
<protein>
    <submittedName>
        <fullName evidence="6">HTH-type transcriptional regulator DmlR</fullName>
    </submittedName>
</protein>
<evidence type="ECO:0000256" key="2">
    <source>
        <dbReference type="ARBA" id="ARBA00023015"/>
    </source>
</evidence>
<dbReference type="GO" id="GO:0006351">
    <property type="term" value="P:DNA-templated transcription"/>
    <property type="evidence" value="ECO:0007669"/>
    <property type="project" value="TreeGrafter"/>
</dbReference>